<dbReference type="EMBL" id="LR797336">
    <property type="protein sequence ID" value="CAB4204158.1"/>
    <property type="molecule type" value="Genomic_DNA"/>
</dbReference>
<dbReference type="InterPro" id="IPR036116">
    <property type="entry name" value="FN3_sf"/>
</dbReference>
<feature type="region of interest" description="Disordered" evidence="1">
    <location>
        <begin position="239"/>
        <end position="266"/>
    </location>
</feature>
<dbReference type="PROSITE" id="PS50853">
    <property type="entry name" value="FN3"/>
    <property type="match status" value="1"/>
</dbReference>
<dbReference type="CDD" id="cd00063">
    <property type="entry name" value="FN3"/>
    <property type="match status" value="1"/>
</dbReference>
<protein>
    <submittedName>
        <fullName evidence="6">Fibronectin type III</fullName>
    </submittedName>
</protein>
<dbReference type="SUPFAM" id="SSF49265">
    <property type="entry name" value="Fibronectin type III"/>
    <property type="match status" value="1"/>
</dbReference>
<name>A0A6J5S6J6_9CAUD</name>
<gene>
    <name evidence="5" type="ORF">UFOVP1115_7</name>
    <name evidence="6" type="ORF">UFOVP1390_35</name>
    <name evidence="7" type="ORF">UFOVP1567_6</name>
    <name evidence="3" type="ORF">UFOVP626_29</name>
    <name evidence="4" type="ORF">UFOVP951_24</name>
</gene>
<reference evidence="6" key="1">
    <citation type="submission" date="2020-05" db="EMBL/GenBank/DDBJ databases">
        <authorList>
            <person name="Chiriac C."/>
            <person name="Salcher M."/>
            <person name="Ghai R."/>
            <person name="Kavagutti S V."/>
        </authorList>
    </citation>
    <scope>NUCLEOTIDE SEQUENCE</scope>
</reference>
<organism evidence="6">
    <name type="scientific">uncultured Caudovirales phage</name>
    <dbReference type="NCBI Taxonomy" id="2100421"/>
    <lineage>
        <taxon>Viruses</taxon>
        <taxon>Duplodnaviria</taxon>
        <taxon>Heunggongvirae</taxon>
        <taxon>Uroviricota</taxon>
        <taxon>Caudoviricetes</taxon>
        <taxon>Peduoviridae</taxon>
        <taxon>Maltschvirus</taxon>
        <taxon>Maltschvirus maltsch</taxon>
    </lineage>
</organism>
<dbReference type="EMBL" id="LR796605">
    <property type="protein sequence ID" value="CAB4153787.1"/>
    <property type="molecule type" value="Genomic_DNA"/>
</dbReference>
<evidence type="ECO:0000313" key="4">
    <source>
        <dbReference type="EMBL" id="CAB4173052.1"/>
    </source>
</evidence>
<evidence type="ECO:0000313" key="3">
    <source>
        <dbReference type="EMBL" id="CAB4153787.1"/>
    </source>
</evidence>
<proteinExistence type="predicted"/>
<evidence type="ECO:0000313" key="7">
    <source>
        <dbReference type="EMBL" id="CAB5238208.1"/>
    </source>
</evidence>
<dbReference type="EMBL" id="LR796900">
    <property type="protein sequence ID" value="CAB4173052.1"/>
    <property type="molecule type" value="Genomic_DNA"/>
</dbReference>
<evidence type="ECO:0000259" key="2">
    <source>
        <dbReference type="PROSITE" id="PS50853"/>
    </source>
</evidence>
<dbReference type="EMBL" id="LR797068">
    <property type="protein sequence ID" value="CAB4184458.1"/>
    <property type="molecule type" value="Genomic_DNA"/>
</dbReference>
<dbReference type="Gene3D" id="2.60.40.10">
    <property type="entry name" value="Immunoglobulins"/>
    <property type="match status" value="1"/>
</dbReference>
<feature type="compositionally biased region" description="Polar residues" evidence="1">
    <location>
        <begin position="250"/>
        <end position="266"/>
    </location>
</feature>
<sequence>MSQKFPGGFITKNPTAPTTAAAKGIWTLDQVTNYVKQGIWPATPGAPTIGTATAGIGSATVTYTAPTNLGSGTVTYTATSSPGGLTGTGASPITVSGLTNGTAYTFTVTASTPGGTGPASAASNSVTPALPVIGAAFGGGFYAGQISTAGTGVATHNLVVGPVASAQNTSKQWKTANTSTSGTASVINGPANSTAMNNASHPAAQFCEAVNTGGQTDWYMPAKDELEVCYYNLKPDTTGNSTGSGTNTNAVPSRGSNYTSGTPARTSASAFQTGGAEAFTALNIYWSSTEQSSSNGFSQTFDTGNQGFYSKDYTASVRAIRRVAV</sequence>
<dbReference type="SMART" id="SM00060">
    <property type="entry name" value="FN3"/>
    <property type="match status" value="1"/>
</dbReference>
<dbReference type="InterPro" id="IPR013783">
    <property type="entry name" value="Ig-like_fold"/>
</dbReference>
<feature type="domain" description="Fibronectin type-III" evidence="2">
    <location>
        <begin position="43"/>
        <end position="132"/>
    </location>
</feature>
<evidence type="ECO:0000313" key="5">
    <source>
        <dbReference type="EMBL" id="CAB4184458.1"/>
    </source>
</evidence>
<accession>A0A6J5S6J6</accession>
<feature type="compositionally biased region" description="Low complexity" evidence="1">
    <location>
        <begin position="239"/>
        <end position="249"/>
    </location>
</feature>
<dbReference type="EMBL" id="LR798459">
    <property type="protein sequence ID" value="CAB5238208.1"/>
    <property type="molecule type" value="Genomic_DNA"/>
</dbReference>
<evidence type="ECO:0000313" key="6">
    <source>
        <dbReference type="EMBL" id="CAB4204158.1"/>
    </source>
</evidence>
<dbReference type="InterPro" id="IPR003961">
    <property type="entry name" value="FN3_dom"/>
</dbReference>
<evidence type="ECO:0000256" key="1">
    <source>
        <dbReference type="SAM" id="MobiDB-lite"/>
    </source>
</evidence>